<dbReference type="GO" id="GO:0140359">
    <property type="term" value="F:ABC-type transporter activity"/>
    <property type="evidence" value="ECO:0007669"/>
    <property type="project" value="InterPro"/>
</dbReference>
<evidence type="ECO:0000256" key="6">
    <source>
        <dbReference type="ARBA" id="ARBA00022989"/>
    </source>
</evidence>
<gene>
    <name evidence="9" type="ORF">QQ91_004445</name>
</gene>
<dbReference type="InterPro" id="IPR047817">
    <property type="entry name" value="ABC2_TM_bact-type"/>
</dbReference>
<evidence type="ECO:0000256" key="3">
    <source>
        <dbReference type="ARBA" id="ARBA00022448"/>
    </source>
</evidence>
<evidence type="ECO:0000256" key="7">
    <source>
        <dbReference type="ARBA" id="ARBA00023136"/>
    </source>
</evidence>
<dbReference type="AlphaFoldDB" id="A0A0C1YD13"/>
<protein>
    <submittedName>
        <fullName evidence="9">ABC transporter permease</fullName>
    </submittedName>
</protein>
<reference evidence="9" key="2">
    <citation type="journal article" date="2015" name="Genome Announc.">
        <title>Draft Genome Sequence of Filamentous Marine Cyanobacterium Lyngbya confervoides Strain BDU141951.</title>
        <authorList>
            <person name="Chandrababunaidu M.M."/>
            <person name="Sen D."/>
            <person name="Tripathy S."/>
        </authorList>
    </citation>
    <scope>NUCLEOTIDE SEQUENCE</scope>
    <source>
        <strain evidence="9">BDU141951</strain>
    </source>
</reference>
<dbReference type="GO" id="GO:0005886">
    <property type="term" value="C:plasma membrane"/>
    <property type="evidence" value="ECO:0007669"/>
    <property type="project" value="UniProtKB-SubCell"/>
</dbReference>
<comment type="similarity">
    <text evidence="2">Belongs to the ABC-2 integral membrane protein family.</text>
</comment>
<proteinExistence type="inferred from homology"/>
<comment type="subcellular location">
    <subcellularLocation>
        <location evidence="1">Cell membrane</location>
        <topology evidence="1">Multi-pass membrane protein</topology>
    </subcellularLocation>
</comment>
<reference evidence="9" key="3">
    <citation type="submission" date="2020-02" db="EMBL/GenBank/DDBJ databases">
        <authorList>
            <person name="Sarangi A.N."/>
            <person name="Ghosh S."/>
            <person name="Mukherjee M."/>
            <person name="Tripathy S."/>
        </authorList>
    </citation>
    <scope>NUCLEOTIDE SEQUENCE</scope>
    <source>
        <strain evidence="9">BDU141951</strain>
    </source>
</reference>
<keyword evidence="6" id="KW-1133">Transmembrane helix</keyword>
<organism evidence="9">
    <name type="scientific">Lyngbya confervoides BDU141951</name>
    <dbReference type="NCBI Taxonomy" id="1574623"/>
    <lineage>
        <taxon>Bacteria</taxon>
        <taxon>Bacillati</taxon>
        <taxon>Cyanobacteriota</taxon>
        <taxon>Cyanophyceae</taxon>
        <taxon>Oscillatoriophycideae</taxon>
        <taxon>Oscillatoriales</taxon>
        <taxon>Microcoleaceae</taxon>
        <taxon>Lyngbya</taxon>
    </lineage>
</organism>
<dbReference type="PANTHER" id="PTHR30294">
    <property type="entry name" value="MEMBRANE COMPONENT OF ABC TRANSPORTER YHHJ-RELATED"/>
    <property type="match status" value="1"/>
</dbReference>
<dbReference type="PANTHER" id="PTHR30294:SF29">
    <property type="entry name" value="MULTIDRUG ABC TRANSPORTER PERMEASE YBHS-RELATED"/>
    <property type="match status" value="1"/>
</dbReference>
<evidence type="ECO:0000256" key="1">
    <source>
        <dbReference type="ARBA" id="ARBA00004651"/>
    </source>
</evidence>
<dbReference type="InterPro" id="IPR051449">
    <property type="entry name" value="ABC-2_transporter_component"/>
</dbReference>
<dbReference type="EMBL" id="JTHE02000003">
    <property type="protein sequence ID" value="NEV66360.1"/>
    <property type="molecule type" value="Genomic_DNA"/>
</dbReference>
<keyword evidence="5" id="KW-0812">Transmembrane</keyword>
<comment type="caution">
    <text evidence="9">The sequence shown here is derived from an EMBL/GenBank/DDBJ whole genome shotgun (WGS) entry which is preliminary data.</text>
</comment>
<dbReference type="PROSITE" id="PS51012">
    <property type="entry name" value="ABC_TM2"/>
    <property type="match status" value="1"/>
</dbReference>
<keyword evidence="3" id="KW-0813">Transport</keyword>
<evidence type="ECO:0000313" key="9">
    <source>
        <dbReference type="EMBL" id="NEV66360.1"/>
    </source>
</evidence>
<feature type="domain" description="ABC transmembrane type-2" evidence="8">
    <location>
        <begin position="123"/>
        <end position="365"/>
    </location>
</feature>
<name>A0A0C1YD13_9CYAN</name>
<evidence type="ECO:0000256" key="5">
    <source>
        <dbReference type="ARBA" id="ARBA00022692"/>
    </source>
</evidence>
<accession>A0A0C1YD13</accession>
<dbReference type="InterPro" id="IPR013525">
    <property type="entry name" value="ABC2_TM"/>
</dbReference>
<keyword evidence="7" id="KW-0472">Membrane</keyword>
<dbReference type="Gene3D" id="3.40.1710.10">
    <property type="entry name" value="abc type-2 transporter like domain"/>
    <property type="match status" value="1"/>
</dbReference>
<evidence type="ECO:0000256" key="2">
    <source>
        <dbReference type="ARBA" id="ARBA00007783"/>
    </source>
</evidence>
<dbReference type="Pfam" id="PF12698">
    <property type="entry name" value="ABC2_membrane_3"/>
    <property type="match status" value="1"/>
</dbReference>
<sequence length="369" mass="40533">MKRILSQCWKELNQFRRARLTVALAFVLPLAVLLIYGYAIRLEAKNIPLSVQDFDNSPLSRTYVARLFATNQFVPTPLEGTAPTAALDRGTAKATIVIPPDFERQVKARKPVTVQALIDGTDVNNARVIQNSLRATTQFFLRSSDLLPPQARSPIDAQVRLWFNPGRQESLYIVPGIFGVILWVFPSMLAAIALVREKEQGTIVQAYASDLSSTEWLLGKELAYLIVALAEALVVMTVAMLLFGLRVRGDPTPLLLGLVIYEAAAVAFGLLVGARAGNQTGAVQGTAIAGFLTALLLSGFIYRLENIPFPLSLVSNVIPARYFIEITRDAFVRGTGWPGIWYAPLAIAAIGGFFFRIAIRALHRMQFSD</sequence>
<evidence type="ECO:0000259" key="8">
    <source>
        <dbReference type="PROSITE" id="PS51012"/>
    </source>
</evidence>
<keyword evidence="4" id="KW-1003">Cell membrane</keyword>
<evidence type="ECO:0000256" key="4">
    <source>
        <dbReference type="ARBA" id="ARBA00022475"/>
    </source>
</evidence>
<reference evidence="9" key="1">
    <citation type="submission" date="2014-11" db="EMBL/GenBank/DDBJ databases">
        <authorList>
            <person name="Malar M.C."/>
            <person name="Sen D."/>
            <person name="Tripathy S."/>
        </authorList>
    </citation>
    <scope>NUCLEOTIDE SEQUENCE</scope>
    <source>
        <strain evidence="9">BDU141951</strain>
    </source>
</reference>